<dbReference type="PANTHER" id="PTHR45824:SF29">
    <property type="entry name" value="GH16843P"/>
    <property type="match status" value="1"/>
</dbReference>
<dbReference type="PANTHER" id="PTHR45824">
    <property type="entry name" value="GH16843P"/>
    <property type="match status" value="1"/>
</dbReference>
<dbReference type="FunFam" id="3.40.525.10:FF:000013">
    <property type="entry name" value="Phosphatidylinositol transfer protein PDR16"/>
    <property type="match status" value="1"/>
</dbReference>
<dbReference type="Pfam" id="PF00650">
    <property type="entry name" value="CRAL_TRIO"/>
    <property type="match status" value="1"/>
</dbReference>
<dbReference type="EMBL" id="CAJVRL010000077">
    <property type="protein sequence ID" value="CAG8957053.1"/>
    <property type="molecule type" value="Genomic_DNA"/>
</dbReference>
<dbReference type="InterPro" id="IPR001251">
    <property type="entry name" value="CRAL-TRIO_dom"/>
</dbReference>
<keyword evidence="3" id="KW-1185">Reference proteome</keyword>
<dbReference type="InterPro" id="IPR011074">
    <property type="entry name" value="CRAL/TRIO_N_dom"/>
</dbReference>
<dbReference type="InterPro" id="IPR052578">
    <property type="entry name" value="PI_Transfer_CRAL-TRIO"/>
</dbReference>
<dbReference type="Pfam" id="PF03765">
    <property type="entry name" value="CRAL_TRIO_N"/>
    <property type="match status" value="1"/>
</dbReference>
<reference evidence="2" key="1">
    <citation type="submission" date="2021-07" db="EMBL/GenBank/DDBJ databases">
        <authorList>
            <person name="Durling M."/>
        </authorList>
    </citation>
    <scope>NUCLEOTIDE SEQUENCE</scope>
</reference>
<sequence>MSAVPETNGEVALENKLKAVDINKNTPANAIAPPSTGTAASPVAASLREIEQQTRKSNGVLKTPIVDPLPSIPPPPIIALTSDQQTKYDALLTTVKSWTEIPCTKAEKAGPLTENEIMWLTRECLLRYLRATKWDLAEAEKRLLSTMTWRRDYGLEDITADYISPENESGKQWILGYDIAGRPCQYLNPGRQNTQLSPRQVQHWVFMLERSVSLLGPGRETLALMINFKASKERVNTAPSLGQGREVLNILQSHYPERLGRACVINVPWLVWGFLKLITPFIDPTTKEKLKYDGDMKEHVPPEQLATSFMGDLNFEYDHAEYWPALNKFCDERIAEQKERWVKAGKHFGESEVYLRGGNAASVAAAPPLVVKEVTEDSKSAPTIPVPSNKDNATIAPGATVVPTVPVAAEEKVANAPAAA</sequence>
<dbReference type="SMART" id="SM00516">
    <property type="entry name" value="SEC14"/>
    <property type="match status" value="1"/>
</dbReference>
<organism evidence="2 3">
    <name type="scientific">Hymenoscyphus fraxineus</name>
    <dbReference type="NCBI Taxonomy" id="746836"/>
    <lineage>
        <taxon>Eukaryota</taxon>
        <taxon>Fungi</taxon>
        <taxon>Dikarya</taxon>
        <taxon>Ascomycota</taxon>
        <taxon>Pezizomycotina</taxon>
        <taxon>Leotiomycetes</taxon>
        <taxon>Helotiales</taxon>
        <taxon>Helotiaceae</taxon>
        <taxon>Hymenoscyphus</taxon>
    </lineage>
</organism>
<evidence type="ECO:0000313" key="2">
    <source>
        <dbReference type="EMBL" id="CAG8957053.1"/>
    </source>
</evidence>
<dbReference type="SUPFAM" id="SSF52087">
    <property type="entry name" value="CRAL/TRIO domain"/>
    <property type="match status" value="1"/>
</dbReference>
<dbReference type="Proteomes" id="UP000696280">
    <property type="component" value="Unassembled WGS sequence"/>
</dbReference>
<dbReference type="InterPro" id="IPR036865">
    <property type="entry name" value="CRAL-TRIO_dom_sf"/>
</dbReference>
<proteinExistence type="predicted"/>
<evidence type="ECO:0000313" key="3">
    <source>
        <dbReference type="Proteomes" id="UP000696280"/>
    </source>
</evidence>
<accession>A0A9N9PVT6</accession>
<dbReference type="CDD" id="cd00170">
    <property type="entry name" value="SEC14"/>
    <property type="match status" value="1"/>
</dbReference>
<gene>
    <name evidence="2" type="ORF">HYFRA_00009254</name>
</gene>
<dbReference type="InterPro" id="IPR036273">
    <property type="entry name" value="CRAL/TRIO_N_dom_sf"/>
</dbReference>
<dbReference type="GO" id="GO:0008526">
    <property type="term" value="F:phosphatidylinositol transfer activity"/>
    <property type="evidence" value="ECO:0007669"/>
    <property type="project" value="TreeGrafter"/>
</dbReference>
<dbReference type="PROSITE" id="PS50191">
    <property type="entry name" value="CRAL_TRIO"/>
    <property type="match status" value="1"/>
</dbReference>
<dbReference type="SUPFAM" id="SSF46938">
    <property type="entry name" value="CRAL/TRIO N-terminal domain"/>
    <property type="match status" value="1"/>
</dbReference>
<dbReference type="AlphaFoldDB" id="A0A9N9PVT6"/>
<dbReference type="GO" id="GO:0008289">
    <property type="term" value="F:lipid binding"/>
    <property type="evidence" value="ECO:0007669"/>
    <property type="project" value="UniProtKB-ARBA"/>
</dbReference>
<evidence type="ECO:0000259" key="1">
    <source>
        <dbReference type="PROSITE" id="PS50191"/>
    </source>
</evidence>
<comment type="caution">
    <text evidence="2">The sequence shown here is derived from an EMBL/GenBank/DDBJ whole genome shotgun (WGS) entry which is preliminary data.</text>
</comment>
<dbReference type="GO" id="GO:0071944">
    <property type="term" value="C:cell periphery"/>
    <property type="evidence" value="ECO:0007669"/>
    <property type="project" value="UniProtKB-ARBA"/>
</dbReference>
<dbReference type="OrthoDB" id="75724at2759"/>
<feature type="domain" description="CRAL-TRIO" evidence="1">
    <location>
        <begin position="174"/>
        <end position="317"/>
    </location>
</feature>
<dbReference type="Gene3D" id="3.40.525.10">
    <property type="entry name" value="CRAL-TRIO lipid binding domain"/>
    <property type="match status" value="1"/>
</dbReference>
<protein>
    <recommendedName>
        <fullName evidence="1">CRAL-TRIO domain-containing protein</fullName>
    </recommendedName>
</protein>
<name>A0A9N9PVT6_9HELO</name>
<dbReference type="SMART" id="SM01100">
    <property type="entry name" value="CRAL_TRIO_N"/>
    <property type="match status" value="1"/>
</dbReference>